<sequence length="118" mass="13186">MAINFDQAQRTMYLDFDDMPTSLAGVRLSPPNGQGKYPVILPYSEVNANGVWYIETSPFQSKFNIEANTLESVEYHRPLWGVIVTVERRSRNTGVASGEAQTNDLTSNVVLHKFGYGV</sequence>
<protein>
    <submittedName>
        <fullName evidence="1">Uncharacterized protein</fullName>
    </submittedName>
</protein>
<gene>
    <name evidence="1" type="ORF">LCGC14_2113940</name>
</gene>
<dbReference type="AlphaFoldDB" id="A0A0F9GJE0"/>
<organism evidence="1">
    <name type="scientific">marine sediment metagenome</name>
    <dbReference type="NCBI Taxonomy" id="412755"/>
    <lineage>
        <taxon>unclassified sequences</taxon>
        <taxon>metagenomes</taxon>
        <taxon>ecological metagenomes</taxon>
    </lineage>
</organism>
<reference evidence="1" key="1">
    <citation type="journal article" date="2015" name="Nature">
        <title>Complex archaea that bridge the gap between prokaryotes and eukaryotes.</title>
        <authorList>
            <person name="Spang A."/>
            <person name="Saw J.H."/>
            <person name="Jorgensen S.L."/>
            <person name="Zaremba-Niedzwiedzka K."/>
            <person name="Martijn J."/>
            <person name="Lind A.E."/>
            <person name="van Eijk R."/>
            <person name="Schleper C."/>
            <person name="Guy L."/>
            <person name="Ettema T.J."/>
        </authorList>
    </citation>
    <scope>NUCLEOTIDE SEQUENCE</scope>
</reference>
<evidence type="ECO:0000313" key="1">
    <source>
        <dbReference type="EMBL" id="KKL69540.1"/>
    </source>
</evidence>
<name>A0A0F9GJE0_9ZZZZ</name>
<accession>A0A0F9GJE0</accession>
<dbReference type="EMBL" id="LAZR01026180">
    <property type="protein sequence ID" value="KKL69540.1"/>
    <property type="molecule type" value="Genomic_DNA"/>
</dbReference>
<proteinExistence type="predicted"/>
<comment type="caution">
    <text evidence="1">The sequence shown here is derived from an EMBL/GenBank/DDBJ whole genome shotgun (WGS) entry which is preliminary data.</text>
</comment>